<reference evidence="13 14" key="1">
    <citation type="submission" date="2019-04" db="EMBL/GenBank/DDBJ databases">
        <title>Comparative genomics and transcriptomics to analyze fruiting body development in filamentous ascomycetes.</title>
        <authorList>
            <consortium name="DOE Joint Genome Institute"/>
            <person name="Lutkenhaus R."/>
            <person name="Traeger S."/>
            <person name="Breuer J."/>
            <person name="Kuo A."/>
            <person name="Lipzen A."/>
            <person name="Pangilinan J."/>
            <person name="Dilworth D."/>
            <person name="Sandor L."/>
            <person name="Poggeler S."/>
            <person name="Barry K."/>
            <person name="Grigoriev I.V."/>
            <person name="Nowrousian M."/>
        </authorList>
    </citation>
    <scope>NUCLEOTIDE SEQUENCE [LARGE SCALE GENOMIC DNA]</scope>
    <source>
        <strain evidence="13 14">CBS 389.68</strain>
    </source>
</reference>
<evidence type="ECO:0000256" key="11">
    <source>
        <dbReference type="ARBA" id="ARBA00082544"/>
    </source>
</evidence>
<dbReference type="SUPFAM" id="SSF51735">
    <property type="entry name" value="NAD(P)-binding Rossmann-fold domains"/>
    <property type="match status" value="1"/>
</dbReference>
<keyword evidence="5" id="KW-1133">Transmembrane helix</keyword>
<dbReference type="PRINTS" id="PR00081">
    <property type="entry name" value="GDHRDH"/>
</dbReference>
<dbReference type="GO" id="GO:0052650">
    <property type="term" value="F:all-trans-retinol dehydrogenase (NADP+) activity"/>
    <property type="evidence" value="ECO:0007669"/>
    <property type="project" value="UniProtKB-ARBA"/>
</dbReference>
<protein>
    <recommendedName>
        <fullName evidence="10">Short-chain dehydrogenase/reductase 3</fullName>
    </recommendedName>
    <alternativeName>
        <fullName evidence="11">Retinal short-chain dehydrogenase/reductase 1</fullName>
    </alternativeName>
</protein>
<name>A0A4S2MRJ5_9PEZI</name>
<evidence type="ECO:0000256" key="5">
    <source>
        <dbReference type="ARBA" id="ARBA00022989"/>
    </source>
</evidence>
<evidence type="ECO:0000256" key="12">
    <source>
        <dbReference type="RuleBase" id="RU000363"/>
    </source>
</evidence>
<dbReference type="GO" id="GO:0016020">
    <property type="term" value="C:membrane"/>
    <property type="evidence" value="ECO:0007669"/>
    <property type="project" value="UniProtKB-SubCell"/>
</dbReference>
<dbReference type="InterPro" id="IPR002347">
    <property type="entry name" value="SDR_fam"/>
</dbReference>
<comment type="subcellular location">
    <subcellularLocation>
        <location evidence="1">Membrane</location>
        <topology evidence="1">Multi-pass membrane protein</topology>
    </subcellularLocation>
</comment>
<dbReference type="PANTHER" id="PTHR24322">
    <property type="entry name" value="PKSB"/>
    <property type="match status" value="1"/>
</dbReference>
<keyword evidence="3" id="KW-0812">Transmembrane</keyword>
<dbReference type="OrthoDB" id="10253736at2759"/>
<sequence>MNALTTTILNPLFTLPVLIGLHRHPDLYQSALTRLPASIASHPRLAPAALKSAAAVALGLGLVRVANAYLSRRALNCGVLKDTWNWEKEIVVVTGGSGGIGDLLVRKFAARGITVISLDIVEPKEELPPNAFFYRTDLTSSTSLSTTAALIRTNHGSPTILINNAGIATWSTILSTTESDIRRTFDVNTISYFLTIKEFLPDMVKNNHGHIVTLASIASYVTIAQNVDYSASKAAVMALHEGLKQELKHRYNAPRVRTTAIHPIFIATPLVNKISSNNTQSFYPDLLQPEDVASRVFNQVMKGESANIVIPEKLQISRLLRALPWWVQELIRDRQKGVAVDR</sequence>
<evidence type="ECO:0000256" key="8">
    <source>
        <dbReference type="ARBA" id="ARBA00023136"/>
    </source>
</evidence>
<dbReference type="Gene3D" id="3.40.50.720">
    <property type="entry name" value="NAD(P)-binding Rossmann-like Domain"/>
    <property type="match status" value="1"/>
</dbReference>
<evidence type="ECO:0000256" key="10">
    <source>
        <dbReference type="ARBA" id="ARBA00068717"/>
    </source>
</evidence>
<evidence type="ECO:0000256" key="4">
    <source>
        <dbReference type="ARBA" id="ARBA00022857"/>
    </source>
</evidence>
<dbReference type="FunFam" id="3.40.50.720:FF:000131">
    <property type="entry name" value="Short-chain dehydrogenase/reductase 3"/>
    <property type="match status" value="1"/>
</dbReference>
<dbReference type="Pfam" id="PF00106">
    <property type="entry name" value="adh_short"/>
    <property type="match status" value="1"/>
</dbReference>
<dbReference type="InParanoid" id="A0A4S2MRJ5"/>
<dbReference type="PRINTS" id="PR00080">
    <property type="entry name" value="SDRFAMILY"/>
</dbReference>
<comment type="similarity">
    <text evidence="2 12">Belongs to the short-chain dehydrogenases/reductases (SDR) family.</text>
</comment>
<evidence type="ECO:0000313" key="13">
    <source>
        <dbReference type="EMBL" id="TGZ77597.1"/>
    </source>
</evidence>
<dbReference type="FunCoup" id="A0A4S2MRJ5">
    <property type="interactions" value="496"/>
</dbReference>
<keyword evidence="4" id="KW-0521">NADP</keyword>
<dbReference type="STRING" id="341454.A0A4S2MRJ5"/>
<dbReference type="Proteomes" id="UP000298138">
    <property type="component" value="Unassembled WGS sequence"/>
</dbReference>
<evidence type="ECO:0000256" key="2">
    <source>
        <dbReference type="ARBA" id="ARBA00006484"/>
    </source>
</evidence>
<evidence type="ECO:0000256" key="1">
    <source>
        <dbReference type="ARBA" id="ARBA00004141"/>
    </source>
</evidence>
<evidence type="ECO:0000256" key="7">
    <source>
        <dbReference type="ARBA" id="ARBA00023098"/>
    </source>
</evidence>
<evidence type="ECO:0000256" key="6">
    <source>
        <dbReference type="ARBA" id="ARBA00023002"/>
    </source>
</evidence>
<proteinExistence type="inferred from homology"/>
<dbReference type="AlphaFoldDB" id="A0A4S2MRJ5"/>
<comment type="function">
    <text evidence="9">Catalyzes the reduction of all-trans-retinal to all-trans-retinol in the presence of NADPH.</text>
</comment>
<dbReference type="InterPro" id="IPR036291">
    <property type="entry name" value="NAD(P)-bd_dom_sf"/>
</dbReference>
<keyword evidence="7" id="KW-0443">Lipid metabolism</keyword>
<evidence type="ECO:0000256" key="9">
    <source>
        <dbReference type="ARBA" id="ARBA00059620"/>
    </source>
</evidence>
<accession>A0A4S2MRJ5</accession>
<gene>
    <name evidence="13" type="ORF">EX30DRAFT_323473</name>
</gene>
<evidence type="ECO:0000313" key="14">
    <source>
        <dbReference type="Proteomes" id="UP000298138"/>
    </source>
</evidence>
<keyword evidence="6" id="KW-0560">Oxidoreductase</keyword>
<evidence type="ECO:0000256" key="3">
    <source>
        <dbReference type="ARBA" id="ARBA00022692"/>
    </source>
</evidence>
<keyword evidence="14" id="KW-1185">Reference proteome</keyword>
<organism evidence="13 14">
    <name type="scientific">Ascodesmis nigricans</name>
    <dbReference type="NCBI Taxonomy" id="341454"/>
    <lineage>
        <taxon>Eukaryota</taxon>
        <taxon>Fungi</taxon>
        <taxon>Dikarya</taxon>
        <taxon>Ascomycota</taxon>
        <taxon>Pezizomycotina</taxon>
        <taxon>Pezizomycetes</taxon>
        <taxon>Pezizales</taxon>
        <taxon>Ascodesmidaceae</taxon>
        <taxon>Ascodesmis</taxon>
    </lineage>
</organism>
<dbReference type="PANTHER" id="PTHR24322:SF736">
    <property type="entry name" value="RETINOL DEHYDROGENASE 10"/>
    <property type="match status" value="1"/>
</dbReference>
<dbReference type="EMBL" id="ML220151">
    <property type="protein sequence ID" value="TGZ77597.1"/>
    <property type="molecule type" value="Genomic_DNA"/>
</dbReference>
<keyword evidence="8" id="KW-0472">Membrane</keyword>